<evidence type="ECO:0000313" key="8">
    <source>
        <dbReference type="Proteomes" id="UP000824142"/>
    </source>
</evidence>
<dbReference type="GO" id="GO:0015920">
    <property type="term" value="P:lipopolysaccharide transport"/>
    <property type="evidence" value="ECO:0007669"/>
    <property type="project" value="TreeGrafter"/>
</dbReference>
<keyword evidence="4 6" id="KW-1133">Transmembrane helix</keyword>
<feature type="transmembrane region" description="Helical" evidence="6">
    <location>
        <begin position="285"/>
        <end position="305"/>
    </location>
</feature>
<comment type="caution">
    <text evidence="7">The sequence shown here is derived from an EMBL/GenBank/DDBJ whole genome shotgun (WGS) entry which is preliminary data.</text>
</comment>
<dbReference type="EMBL" id="DVNO01000036">
    <property type="protein sequence ID" value="HIU65809.1"/>
    <property type="molecule type" value="Genomic_DNA"/>
</dbReference>
<evidence type="ECO:0000256" key="3">
    <source>
        <dbReference type="ARBA" id="ARBA00022692"/>
    </source>
</evidence>
<evidence type="ECO:0000256" key="5">
    <source>
        <dbReference type="ARBA" id="ARBA00023136"/>
    </source>
</evidence>
<evidence type="ECO:0000256" key="1">
    <source>
        <dbReference type="ARBA" id="ARBA00004651"/>
    </source>
</evidence>
<evidence type="ECO:0000256" key="2">
    <source>
        <dbReference type="ARBA" id="ARBA00022475"/>
    </source>
</evidence>
<gene>
    <name evidence="7" type="ORF">IAC63_04200</name>
</gene>
<feature type="transmembrane region" description="Helical" evidence="6">
    <location>
        <begin position="45"/>
        <end position="66"/>
    </location>
</feature>
<keyword evidence="2" id="KW-1003">Cell membrane</keyword>
<accession>A0A9D1SME3</accession>
<evidence type="ECO:0000256" key="4">
    <source>
        <dbReference type="ARBA" id="ARBA00022989"/>
    </source>
</evidence>
<organism evidence="7 8">
    <name type="scientific">Candidatus Enterousia avicola</name>
    <dbReference type="NCBI Taxonomy" id="2840787"/>
    <lineage>
        <taxon>Bacteria</taxon>
        <taxon>Pseudomonadati</taxon>
        <taxon>Pseudomonadota</taxon>
        <taxon>Alphaproteobacteria</taxon>
        <taxon>Candidatus Enterousia</taxon>
    </lineage>
</organism>
<dbReference type="Pfam" id="PF03739">
    <property type="entry name" value="LptF_LptG"/>
    <property type="match status" value="1"/>
</dbReference>
<feature type="transmembrane region" description="Helical" evidence="6">
    <location>
        <begin position="7"/>
        <end position="25"/>
    </location>
</feature>
<evidence type="ECO:0000313" key="7">
    <source>
        <dbReference type="EMBL" id="HIU65809.1"/>
    </source>
</evidence>
<protein>
    <submittedName>
        <fullName evidence="7">LptF/LptG family permease</fullName>
    </submittedName>
</protein>
<reference evidence="7" key="2">
    <citation type="journal article" date="2021" name="PeerJ">
        <title>Extensive microbial diversity within the chicken gut microbiome revealed by metagenomics and culture.</title>
        <authorList>
            <person name="Gilroy R."/>
            <person name="Ravi A."/>
            <person name="Getino M."/>
            <person name="Pursley I."/>
            <person name="Horton D.L."/>
            <person name="Alikhan N.F."/>
            <person name="Baker D."/>
            <person name="Gharbi K."/>
            <person name="Hall N."/>
            <person name="Watson M."/>
            <person name="Adriaenssens E.M."/>
            <person name="Foster-Nyarko E."/>
            <person name="Jarju S."/>
            <person name="Secka A."/>
            <person name="Antonio M."/>
            <person name="Oren A."/>
            <person name="Chaudhuri R.R."/>
            <person name="La Ragione R."/>
            <person name="Hildebrand F."/>
            <person name="Pallen M.J."/>
        </authorList>
    </citation>
    <scope>NUCLEOTIDE SEQUENCE</scope>
    <source>
        <strain evidence="7">CHK136-897</strain>
    </source>
</reference>
<feature type="transmembrane region" description="Helical" evidence="6">
    <location>
        <begin position="87"/>
        <end position="106"/>
    </location>
</feature>
<dbReference type="Proteomes" id="UP000824142">
    <property type="component" value="Unassembled WGS sequence"/>
</dbReference>
<feature type="transmembrane region" description="Helical" evidence="6">
    <location>
        <begin position="253"/>
        <end position="273"/>
    </location>
</feature>
<dbReference type="PANTHER" id="PTHR33529:SF2">
    <property type="entry name" value="LIPOPOLYSACCHARIDE EXPORT SYSTEM PERMEASE PROTEIN LPTG"/>
    <property type="match status" value="1"/>
</dbReference>
<name>A0A9D1SME3_9PROT</name>
<feature type="transmembrane region" description="Helical" evidence="6">
    <location>
        <begin position="317"/>
        <end position="338"/>
    </location>
</feature>
<comment type="subcellular location">
    <subcellularLocation>
        <location evidence="1">Cell membrane</location>
        <topology evidence="1">Multi-pass membrane protein</topology>
    </subcellularLocation>
</comment>
<evidence type="ECO:0000256" key="6">
    <source>
        <dbReference type="SAM" id="Phobius"/>
    </source>
</evidence>
<keyword evidence="3 6" id="KW-0812">Transmembrane</keyword>
<keyword evidence="5 6" id="KW-0472">Membrane</keyword>
<sequence>MRRFFSGFGLVMLVVCGIIMAVTFVERLPANPDATAALIDSWRRLLEYVPMFLPMAVFMGTLLAYYNLTKSSESIIVSSAGLSPFQMARPSLIGAALIGIVATTVVNPYSVELNSKEITPDHLVLIDDEIWLRESSDNGFITMNAKNMHKSGDILLFDDATIYVQAPDFKLEQRVQAQTVTLSDTGLSANKATTWDTKGVPTVSSWHINTLLTPQTVLDRYLQPDQISFWELPNFIKKMERIGVSVRGHQVQFWTLLFLPLTMIAMATLGVAFSQTRQRRNYSFGVKFGIGILTCFAVYFLINMFNALGSTGVFPPLLAIVAPPLIIIAAAGVSITTFDTI</sequence>
<dbReference type="PANTHER" id="PTHR33529">
    <property type="entry name" value="SLR0882 PROTEIN-RELATED"/>
    <property type="match status" value="1"/>
</dbReference>
<dbReference type="AlphaFoldDB" id="A0A9D1SME3"/>
<reference evidence="7" key="1">
    <citation type="submission" date="2020-10" db="EMBL/GenBank/DDBJ databases">
        <authorList>
            <person name="Gilroy R."/>
        </authorList>
    </citation>
    <scope>NUCLEOTIDE SEQUENCE</scope>
    <source>
        <strain evidence="7">CHK136-897</strain>
    </source>
</reference>
<dbReference type="GO" id="GO:0043190">
    <property type="term" value="C:ATP-binding cassette (ABC) transporter complex"/>
    <property type="evidence" value="ECO:0007669"/>
    <property type="project" value="TreeGrafter"/>
</dbReference>
<dbReference type="InterPro" id="IPR005495">
    <property type="entry name" value="LptG/LptF_permease"/>
</dbReference>
<proteinExistence type="predicted"/>